<reference evidence="2 3" key="1">
    <citation type="submission" date="2021-05" db="EMBL/GenBank/DDBJ databases">
        <title>Genome Assembly of Synthetic Allotetraploid Brassica napus Reveals Homoeologous Exchanges between Subgenomes.</title>
        <authorList>
            <person name="Davis J.T."/>
        </authorList>
    </citation>
    <scope>NUCLEOTIDE SEQUENCE [LARGE SCALE GENOMIC DNA]</scope>
    <source>
        <strain evidence="3">cv. Da-Ae</strain>
        <tissue evidence="2">Seedling</tissue>
    </source>
</reference>
<keyword evidence="3" id="KW-1185">Reference proteome</keyword>
<sequence length="74" mass="7893">MNHSSGISAPPPPPPPHPKTDPKQSAHSLCAREGVPPASLKKLGSSVKFMRPRRSGAGATLFFLSWISLVPPKR</sequence>
<evidence type="ECO:0000256" key="1">
    <source>
        <dbReference type="SAM" id="MobiDB-lite"/>
    </source>
</evidence>
<proteinExistence type="predicted"/>
<organism evidence="2 3">
    <name type="scientific">Brassica napus</name>
    <name type="common">Rape</name>
    <dbReference type="NCBI Taxonomy" id="3708"/>
    <lineage>
        <taxon>Eukaryota</taxon>
        <taxon>Viridiplantae</taxon>
        <taxon>Streptophyta</taxon>
        <taxon>Embryophyta</taxon>
        <taxon>Tracheophyta</taxon>
        <taxon>Spermatophyta</taxon>
        <taxon>Magnoliopsida</taxon>
        <taxon>eudicotyledons</taxon>
        <taxon>Gunneridae</taxon>
        <taxon>Pentapetalae</taxon>
        <taxon>rosids</taxon>
        <taxon>malvids</taxon>
        <taxon>Brassicales</taxon>
        <taxon>Brassicaceae</taxon>
        <taxon>Brassiceae</taxon>
        <taxon>Brassica</taxon>
    </lineage>
</organism>
<gene>
    <name evidence="2" type="ORF">HID58_042892</name>
</gene>
<comment type="caution">
    <text evidence="2">The sequence shown here is derived from an EMBL/GenBank/DDBJ whole genome shotgun (WGS) entry which is preliminary data.</text>
</comment>
<name>A0ABQ8BF08_BRANA</name>
<protein>
    <submittedName>
        <fullName evidence="2">Uncharacterized protein</fullName>
    </submittedName>
</protein>
<evidence type="ECO:0000313" key="2">
    <source>
        <dbReference type="EMBL" id="KAH0903389.1"/>
    </source>
</evidence>
<accession>A0ABQ8BF08</accession>
<feature type="region of interest" description="Disordered" evidence="1">
    <location>
        <begin position="1"/>
        <end position="28"/>
    </location>
</feature>
<dbReference type="EMBL" id="JAGKQM010000011">
    <property type="protein sequence ID" value="KAH0903389.1"/>
    <property type="molecule type" value="Genomic_DNA"/>
</dbReference>
<dbReference type="Proteomes" id="UP000824890">
    <property type="component" value="Unassembled WGS sequence"/>
</dbReference>
<evidence type="ECO:0000313" key="3">
    <source>
        <dbReference type="Proteomes" id="UP000824890"/>
    </source>
</evidence>